<protein>
    <submittedName>
        <fullName evidence="2">Uncharacterized protein</fullName>
    </submittedName>
</protein>
<organism evidence="2 3">
    <name type="scientific">Ensete ventricosum</name>
    <name type="common">Abyssinian banana</name>
    <name type="synonym">Musa ensete</name>
    <dbReference type="NCBI Taxonomy" id="4639"/>
    <lineage>
        <taxon>Eukaryota</taxon>
        <taxon>Viridiplantae</taxon>
        <taxon>Streptophyta</taxon>
        <taxon>Embryophyta</taxon>
        <taxon>Tracheophyta</taxon>
        <taxon>Spermatophyta</taxon>
        <taxon>Magnoliopsida</taxon>
        <taxon>Liliopsida</taxon>
        <taxon>Zingiberales</taxon>
        <taxon>Musaceae</taxon>
        <taxon>Ensete</taxon>
    </lineage>
</organism>
<comment type="caution">
    <text evidence="2">The sequence shown here is derived from an EMBL/GenBank/DDBJ whole genome shotgun (WGS) entry which is preliminary data.</text>
</comment>
<dbReference type="AlphaFoldDB" id="A0A426XXR7"/>
<gene>
    <name evidence="2" type="ORF">B296_00050097</name>
</gene>
<proteinExistence type="predicted"/>
<dbReference type="Proteomes" id="UP000287651">
    <property type="component" value="Unassembled WGS sequence"/>
</dbReference>
<dbReference type="EMBL" id="AMZH03016545">
    <property type="protein sequence ID" value="RRT44313.1"/>
    <property type="molecule type" value="Genomic_DNA"/>
</dbReference>
<feature type="region of interest" description="Disordered" evidence="1">
    <location>
        <begin position="1"/>
        <end position="23"/>
    </location>
</feature>
<evidence type="ECO:0000313" key="3">
    <source>
        <dbReference type="Proteomes" id="UP000287651"/>
    </source>
</evidence>
<accession>A0A426XXR7</accession>
<reference evidence="2 3" key="1">
    <citation type="journal article" date="2014" name="Agronomy (Basel)">
        <title>A Draft Genome Sequence for Ensete ventricosum, the Drought-Tolerant Tree Against Hunger.</title>
        <authorList>
            <person name="Harrison J."/>
            <person name="Moore K.A."/>
            <person name="Paszkiewicz K."/>
            <person name="Jones T."/>
            <person name="Grant M."/>
            <person name="Ambacheew D."/>
            <person name="Muzemil S."/>
            <person name="Studholme D.J."/>
        </authorList>
    </citation>
    <scope>NUCLEOTIDE SEQUENCE [LARGE SCALE GENOMIC DNA]</scope>
</reference>
<feature type="compositionally biased region" description="Low complexity" evidence="1">
    <location>
        <begin position="1"/>
        <end position="18"/>
    </location>
</feature>
<evidence type="ECO:0000256" key="1">
    <source>
        <dbReference type="SAM" id="MobiDB-lite"/>
    </source>
</evidence>
<sequence length="213" mass="22780">MLSPSSSYASSARPATAANCRPQPLPSPPISSASCGFSTHCYHCRNLPFLLSCRSSRTSPLPSPSAASSSVGHLCSSLPSVDVQPLSAAAIFPRSHNRPPLQHLHLASSAVAVAATSSSAAPSSATEATSVPLLRSSQHHYLLSCRCCPCCRSRFQMRPCLAVLHNRCRQPVFSIGSNISCNPRRPPTTRLFQSRQLPLQQPLLLPYDANSYS</sequence>
<name>A0A426XXR7_ENSVE</name>
<evidence type="ECO:0000313" key="2">
    <source>
        <dbReference type="EMBL" id="RRT44313.1"/>
    </source>
</evidence>